<evidence type="ECO:0000313" key="2">
    <source>
        <dbReference type="Proteomes" id="UP000186785"/>
    </source>
</evidence>
<keyword evidence="2" id="KW-1185">Reference proteome</keyword>
<dbReference type="AlphaFoldDB" id="A0A1Q5PN13"/>
<proteinExistence type="predicted"/>
<accession>A0A1Q5PN13</accession>
<organism evidence="1 2">
    <name type="scientific">Boudabousia liubingyangii</name>
    <dbReference type="NCBI Taxonomy" id="1921764"/>
    <lineage>
        <taxon>Bacteria</taxon>
        <taxon>Bacillati</taxon>
        <taxon>Actinomycetota</taxon>
        <taxon>Actinomycetes</taxon>
        <taxon>Actinomycetales</taxon>
        <taxon>Actinomycetaceae</taxon>
        <taxon>Boudabousia</taxon>
    </lineage>
</organism>
<name>A0A1Q5PN13_9ACTO</name>
<dbReference type="STRING" id="1921764.BSR28_03210"/>
<dbReference type="Pfam" id="PF10722">
    <property type="entry name" value="YbjN"/>
    <property type="match status" value="1"/>
</dbReference>
<comment type="caution">
    <text evidence="1">The sequence shown here is derived from an EMBL/GenBank/DDBJ whole genome shotgun (WGS) entry which is preliminary data.</text>
</comment>
<protein>
    <recommendedName>
        <fullName evidence="3">YbjN domain-containing protein</fullName>
    </recommendedName>
</protein>
<sequence>MSQEVTTARIEALLLDQGYRVSHEDAQTLIGTWNHVQVLFHTSDDWLSVYTLWDATEMPALALASPHDCQAALLFMCEQFNRQQPAPRAYPLVADGVVVKADVVFSIRRGMSDEQLRPALSFALTACVDAPARLAQCLPPII</sequence>
<dbReference type="Proteomes" id="UP000186785">
    <property type="component" value="Unassembled WGS sequence"/>
</dbReference>
<dbReference type="RefSeq" id="WP_073708932.1">
    <property type="nucleotide sequence ID" value="NZ_MQSU01000002.1"/>
</dbReference>
<dbReference type="InterPro" id="IPR019660">
    <property type="entry name" value="Put_sensory_transdc_reg_YbjN"/>
</dbReference>
<reference evidence="1 2" key="1">
    <citation type="submission" date="2016-11" db="EMBL/GenBank/DDBJ databases">
        <title>Actinomyces gypaetusis sp. nov. isolated from the vulture Gypaetus barbatus in Qinghai Tibet Plateau China.</title>
        <authorList>
            <person name="Meng X."/>
        </authorList>
    </citation>
    <scope>NUCLEOTIDE SEQUENCE [LARGE SCALE GENOMIC DNA]</scope>
    <source>
        <strain evidence="1 2">VUL4_2</strain>
    </source>
</reference>
<gene>
    <name evidence="1" type="ORF">BSR29_03640</name>
</gene>
<dbReference type="EMBL" id="MQSV01000002">
    <property type="protein sequence ID" value="OKL48944.1"/>
    <property type="molecule type" value="Genomic_DNA"/>
</dbReference>
<evidence type="ECO:0008006" key="3">
    <source>
        <dbReference type="Google" id="ProtNLM"/>
    </source>
</evidence>
<evidence type="ECO:0000313" key="1">
    <source>
        <dbReference type="EMBL" id="OKL48944.1"/>
    </source>
</evidence>